<evidence type="ECO:0000313" key="2">
    <source>
        <dbReference type="EMBL" id="CAG8642648.1"/>
    </source>
</evidence>
<feature type="non-terminal residue" evidence="2">
    <location>
        <position position="1"/>
    </location>
</feature>
<feature type="region of interest" description="Disordered" evidence="1">
    <location>
        <begin position="1"/>
        <end position="20"/>
    </location>
</feature>
<evidence type="ECO:0000256" key="1">
    <source>
        <dbReference type="SAM" id="MobiDB-lite"/>
    </source>
</evidence>
<feature type="compositionally biased region" description="Basic and acidic residues" evidence="1">
    <location>
        <begin position="9"/>
        <end position="20"/>
    </location>
</feature>
<name>A0A9N9H1U6_9GLOM</name>
<protein>
    <submittedName>
        <fullName evidence="2">3449_t:CDS:1</fullName>
    </submittedName>
</protein>
<sequence>YFGMQGSGKRKDWEMGNRGLHDSTLSKRRFVDADTPSNKISSGRLAAMLDGGVWAGGLGGKSIGEYFLVFRL</sequence>
<evidence type="ECO:0000313" key="3">
    <source>
        <dbReference type="Proteomes" id="UP000789739"/>
    </source>
</evidence>
<accession>A0A9N9H1U6</accession>
<dbReference type="Proteomes" id="UP000789739">
    <property type="component" value="Unassembled WGS sequence"/>
</dbReference>
<gene>
    <name evidence="2" type="ORF">PBRASI_LOCUS9858</name>
</gene>
<dbReference type="EMBL" id="CAJVPI010002398">
    <property type="protein sequence ID" value="CAG8642648.1"/>
    <property type="molecule type" value="Genomic_DNA"/>
</dbReference>
<keyword evidence="3" id="KW-1185">Reference proteome</keyword>
<proteinExistence type="predicted"/>
<comment type="caution">
    <text evidence="2">The sequence shown here is derived from an EMBL/GenBank/DDBJ whole genome shotgun (WGS) entry which is preliminary data.</text>
</comment>
<dbReference type="AlphaFoldDB" id="A0A9N9H1U6"/>
<organism evidence="2 3">
    <name type="scientific">Paraglomus brasilianum</name>
    <dbReference type="NCBI Taxonomy" id="144538"/>
    <lineage>
        <taxon>Eukaryota</taxon>
        <taxon>Fungi</taxon>
        <taxon>Fungi incertae sedis</taxon>
        <taxon>Mucoromycota</taxon>
        <taxon>Glomeromycotina</taxon>
        <taxon>Glomeromycetes</taxon>
        <taxon>Paraglomerales</taxon>
        <taxon>Paraglomeraceae</taxon>
        <taxon>Paraglomus</taxon>
    </lineage>
</organism>
<reference evidence="2" key="1">
    <citation type="submission" date="2021-06" db="EMBL/GenBank/DDBJ databases">
        <authorList>
            <person name="Kallberg Y."/>
            <person name="Tangrot J."/>
            <person name="Rosling A."/>
        </authorList>
    </citation>
    <scope>NUCLEOTIDE SEQUENCE</scope>
    <source>
        <strain evidence="2">BR232B</strain>
    </source>
</reference>